<accession>A0A1T5F1X6</accession>
<keyword evidence="2" id="KW-1185">Reference proteome</keyword>
<protein>
    <submittedName>
        <fullName evidence="1">Uncharacterized protein</fullName>
    </submittedName>
</protein>
<reference evidence="2" key="1">
    <citation type="submission" date="2017-02" db="EMBL/GenBank/DDBJ databases">
        <authorList>
            <person name="Varghese N."/>
            <person name="Submissions S."/>
        </authorList>
    </citation>
    <scope>NUCLEOTIDE SEQUENCE [LARGE SCALE GENOMIC DNA]</scope>
    <source>
        <strain evidence="2">DSM 24967</strain>
    </source>
</reference>
<dbReference type="Proteomes" id="UP000190852">
    <property type="component" value="Unassembled WGS sequence"/>
</dbReference>
<dbReference type="AlphaFoldDB" id="A0A1T5F1X6"/>
<feature type="non-terminal residue" evidence="1">
    <location>
        <position position="49"/>
    </location>
</feature>
<sequence length="49" mass="5368">MKRASMKLNVLIAISSAILVSCQSSTSVKSNDVEKRVEALLSQMTLEEK</sequence>
<proteinExistence type="predicted"/>
<dbReference type="EMBL" id="FUYQ01000037">
    <property type="protein sequence ID" value="SKB90131.1"/>
    <property type="molecule type" value="Genomic_DNA"/>
</dbReference>
<dbReference type="PROSITE" id="PS51257">
    <property type="entry name" value="PROKAR_LIPOPROTEIN"/>
    <property type="match status" value="1"/>
</dbReference>
<organism evidence="1 2">
    <name type="scientific">Parabacteroides chartae</name>
    <dbReference type="NCBI Taxonomy" id="1037355"/>
    <lineage>
        <taxon>Bacteria</taxon>
        <taxon>Pseudomonadati</taxon>
        <taxon>Bacteroidota</taxon>
        <taxon>Bacteroidia</taxon>
        <taxon>Bacteroidales</taxon>
        <taxon>Tannerellaceae</taxon>
        <taxon>Parabacteroides</taxon>
    </lineage>
</organism>
<gene>
    <name evidence="1" type="ORF">SAMN05660349_03267</name>
</gene>
<evidence type="ECO:0000313" key="2">
    <source>
        <dbReference type="Proteomes" id="UP000190852"/>
    </source>
</evidence>
<name>A0A1T5F1X6_9BACT</name>
<evidence type="ECO:0000313" key="1">
    <source>
        <dbReference type="EMBL" id="SKB90131.1"/>
    </source>
</evidence>